<dbReference type="PANTHER" id="PTHR13710">
    <property type="entry name" value="DNA HELICASE RECQ FAMILY MEMBER"/>
    <property type="match status" value="1"/>
</dbReference>
<dbReference type="GO" id="GO:0005524">
    <property type="term" value="F:ATP binding"/>
    <property type="evidence" value="ECO:0007669"/>
    <property type="project" value="UniProtKB-KW"/>
</dbReference>
<comment type="similarity">
    <text evidence="1">Belongs to the helicase family. RecQ subfamily.</text>
</comment>
<dbReference type="GO" id="GO:0003677">
    <property type="term" value="F:DNA binding"/>
    <property type="evidence" value="ECO:0007669"/>
    <property type="project" value="UniProtKB-KW"/>
</dbReference>
<dbReference type="EMBL" id="JH817826">
    <property type="protein sequence ID" value="EKC40075.1"/>
    <property type="molecule type" value="Genomic_DNA"/>
</dbReference>
<dbReference type="PANTHER" id="PTHR13710:SF105">
    <property type="entry name" value="ATP-DEPENDENT DNA HELICASE Q1"/>
    <property type="match status" value="1"/>
</dbReference>
<dbReference type="Gene3D" id="3.40.50.300">
    <property type="entry name" value="P-loop containing nucleotide triphosphate hydrolases"/>
    <property type="match status" value="2"/>
</dbReference>
<accession>K1RFJ4</accession>
<evidence type="ECO:0000256" key="8">
    <source>
        <dbReference type="ARBA" id="ARBA00044566"/>
    </source>
</evidence>
<dbReference type="GO" id="GO:0009378">
    <property type="term" value="F:four-way junction helicase activity"/>
    <property type="evidence" value="ECO:0007669"/>
    <property type="project" value="TreeGrafter"/>
</dbReference>
<comment type="catalytic activity">
    <reaction evidence="6">
        <text>Couples ATP hydrolysis with the unwinding of duplex DNA by translocating in the 3'-5' direction.</text>
        <dbReference type="EC" id="5.6.2.4"/>
    </reaction>
</comment>
<dbReference type="InterPro" id="IPR014001">
    <property type="entry name" value="Helicase_ATP-bd"/>
</dbReference>
<dbReference type="InterPro" id="IPR027417">
    <property type="entry name" value="P-loop_NTPase"/>
</dbReference>
<organism evidence="9">
    <name type="scientific">Magallana gigas</name>
    <name type="common">Pacific oyster</name>
    <name type="synonym">Crassostrea gigas</name>
    <dbReference type="NCBI Taxonomy" id="29159"/>
    <lineage>
        <taxon>Eukaryota</taxon>
        <taxon>Metazoa</taxon>
        <taxon>Spiralia</taxon>
        <taxon>Lophotrochozoa</taxon>
        <taxon>Mollusca</taxon>
        <taxon>Bivalvia</taxon>
        <taxon>Autobranchia</taxon>
        <taxon>Pteriomorphia</taxon>
        <taxon>Ostreida</taxon>
        <taxon>Ostreoidea</taxon>
        <taxon>Ostreidae</taxon>
        <taxon>Magallana</taxon>
    </lineage>
</organism>
<evidence type="ECO:0000256" key="5">
    <source>
        <dbReference type="ARBA" id="ARBA00023235"/>
    </source>
</evidence>
<evidence type="ECO:0000313" key="9">
    <source>
        <dbReference type="EMBL" id="EKC40075.1"/>
    </source>
</evidence>
<keyword evidence="9" id="KW-0347">Helicase</keyword>
<evidence type="ECO:0000256" key="4">
    <source>
        <dbReference type="ARBA" id="ARBA00023125"/>
    </source>
</evidence>
<keyword evidence="4" id="KW-0238">DNA-binding</keyword>
<dbReference type="PROSITE" id="PS51194">
    <property type="entry name" value="HELICASE_CTER"/>
    <property type="match status" value="1"/>
</dbReference>
<dbReference type="HOGENOM" id="CLU_001103_9_7_1"/>
<evidence type="ECO:0000256" key="3">
    <source>
        <dbReference type="ARBA" id="ARBA00022840"/>
    </source>
</evidence>
<dbReference type="EC" id="5.6.2.4" evidence="7"/>
<dbReference type="GO" id="GO:0000724">
    <property type="term" value="P:double-strand break repair via homologous recombination"/>
    <property type="evidence" value="ECO:0007669"/>
    <property type="project" value="TreeGrafter"/>
</dbReference>
<dbReference type="InterPro" id="IPR001650">
    <property type="entry name" value="Helicase_C-like"/>
</dbReference>
<dbReference type="GO" id="GO:0005737">
    <property type="term" value="C:cytoplasm"/>
    <property type="evidence" value="ECO:0007669"/>
    <property type="project" value="TreeGrafter"/>
</dbReference>
<dbReference type="OrthoDB" id="6107726at2759"/>
<evidence type="ECO:0000256" key="7">
    <source>
        <dbReference type="ARBA" id="ARBA00034808"/>
    </source>
</evidence>
<proteinExistence type="inferred from homology"/>
<keyword evidence="5" id="KW-0413">Isomerase</keyword>
<dbReference type="KEGG" id="crg:105342677"/>
<evidence type="ECO:0000256" key="6">
    <source>
        <dbReference type="ARBA" id="ARBA00034617"/>
    </source>
</evidence>
<dbReference type="GO" id="GO:0005694">
    <property type="term" value="C:chromosome"/>
    <property type="evidence" value="ECO:0007669"/>
    <property type="project" value="TreeGrafter"/>
</dbReference>
<dbReference type="PROSITE" id="PS51192">
    <property type="entry name" value="HELICASE_ATP_BIND_1"/>
    <property type="match status" value="1"/>
</dbReference>
<dbReference type="AlphaFoldDB" id="K1RFJ4"/>
<sequence length="465" mass="52408">MAEVNVDEVIKNVCVKFSVESLKTEQYHMLQSMLAKKDCIAVLPTGFGKSLPYQIYLPVVRELGRLGPQTERIIVCCPLVALMKDQVERLHSISEQRVAYKGSSHEMDELINRGEFDILFASPESFVGDSKFRQLLQNFNVGMIVIDEFHTIATWGGNDDSDEYLVFRKWFRHVGELRSLFPSAPVLALSATCTNKIKKRVMKVMGLRENDTTQISISPNKPNIKLVVKKVSSEIETAIYWLVDALGLLGESFPRTLVYCNSISDVSKLYNHVVKELENCTNLVEMFHSETPEDKKEKIVSALRNKDSCVRIVIATSALGMGVDVLNCNSVVLYGPPRSVVDLVQAVGRVGRDGLPSVALIIYNSHHLRNVDKEVKSFISCQNCRRKELLKNFISDTDLLKFTDETCHTCCDLCAELCKCNHCSVLDIEKLFNNECLNCSSDSDDTIDYDWNVDELDMDFSLSDS</sequence>
<keyword evidence="2" id="KW-0547">Nucleotide-binding</keyword>
<protein>
    <recommendedName>
        <fullName evidence="7">DNA 3'-5' helicase</fullName>
        <ecNumber evidence="7">5.6.2.4</ecNumber>
    </recommendedName>
    <alternativeName>
        <fullName evidence="8">DNA 3'-5' helicase Q1</fullName>
    </alternativeName>
</protein>
<dbReference type="InterPro" id="IPR011545">
    <property type="entry name" value="DEAD/DEAH_box_helicase_dom"/>
</dbReference>
<dbReference type="GO" id="GO:0043138">
    <property type="term" value="F:3'-5' DNA helicase activity"/>
    <property type="evidence" value="ECO:0007669"/>
    <property type="project" value="UniProtKB-EC"/>
</dbReference>
<dbReference type="SMART" id="SM00490">
    <property type="entry name" value="HELICc"/>
    <property type="match status" value="1"/>
</dbReference>
<dbReference type="Pfam" id="PF00270">
    <property type="entry name" value="DEAD"/>
    <property type="match status" value="1"/>
</dbReference>
<name>K1RFJ4_MAGGI</name>
<keyword evidence="9" id="KW-0378">Hydrolase</keyword>
<evidence type="ECO:0000256" key="1">
    <source>
        <dbReference type="ARBA" id="ARBA00005446"/>
    </source>
</evidence>
<dbReference type="SUPFAM" id="SSF52540">
    <property type="entry name" value="P-loop containing nucleoside triphosphate hydrolases"/>
    <property type="match status" value="1"/>
</dbReference>
<reference evidence="9" key="1">
    <citation type="journal article" date="2012" name="Nature">
        <title>The oyster genome reveals stress adaptation and complexity of shell formation.</title>
        <authorList>
            <person name="Zhang G."/>
            <person name="Fang X."/>
            <person name="Guo X."/>
            <person name="Li L."/>
            <person name="Luo R."/>
            <person name="Xu F."/>
            <person name="Yang P."/>
            <person name="Zhang L."/>
            <person name="Wang X."/>
            <person name="Qi H."/>
            <person name="Xiong Z."/>
            <person name="Que H."/>
            <person name="Xie Y."/>
            <person name="Holland P.W."/>
            <person name="Paps J."/>
            <person name="Zhu Y."/>
            <person name="Wu F."/>
            <person name="Chen Y."/>
            <person name="Wang J."/>
            <person name="Peng C."/>
            <person name="Meng J."/>
            <person name="Yang L."/>
            <person name="Liu J."/>
            <person name="Wen B."/>
            <person name="Zhang N."/>
            <person name="Huang Z."/>
            <person name="Zhu Q."/>
            <person name="Feng Y."/>
            <person name="Mount A."/>
            <person name="Hedgecock D."/>
            <person name="Xu Z."/>
            <person name="Liu Y."/>
            <person name="Domazet-Loso T."/>
            <person name="Du Y."/>
            <person name="Sun X."/>
            <person name="Zhang S."/>
            <person name="Liu B."/>
            <person name="Cheng P."/>
            <person name="Jiang X."/>
            <person name="Li J."/>
            <person name="Fan D."/>
            <person name="Wang W."/>
            <person name="Fu W."/>
            <person name="Wang T."/>
            <person name="Wang B."/>
            <person name="Zhang J."/>
            <person name="Peng Z."/>
            <person name="Li Y."/>
            <person name="Li N."/>
            <person name="Wang J."/>
            <person name="Chen M."/>
            <person name="He Y."/>
            <person name="Tan F."/>
            <person name="Song X."/>
            <person name="Zheng Q."/>
            <person name="Huang R."/>
            <person name="Yang H."/>
            <person name="Du X."/>
            <person name="Chen L."/>
            <person name="Yang M."/>
            <person name="Gaffney P.M."/>
            <person name="Wang S."/>
            <person name="Luo L."/>
            <person name="She Z."/>
            <person name="Ming Y."/>
            <person name="Huang W."/>
            <person name="Zhang S."/>
            <person name="Huang B."/>
            <person name="Zhang Y."/>
            <person name="Qu T."/>
            <person name="Ni P."/>
            <person name="Miao G."/>
            <person name="Wang J."/>
            <person name="Wang Q."/>
            <person name="Steinberg C.E."/>
            <person name="Wang H."/>
            <person name="Li N."/>
            <person name="Qian L."/>
            <person name="Zhang G."/>
            <person name="Li Y."/>
            <person name="Yang H."/>
            <person name="Liu X."/>
            <person name="Wang J."/>
            <person name="Yin Y."/>
            <person name="Wang J."/>
        </authorList>
    </citation>
    <scope>NUCLEOTIDE SEQUENCE [LARGE SCALE GENOMIC DNA]</scope>
    <source>
        <strain evidence="9">05x7-T-G4-1.051#20</strain>
    </source>
</reference>
<dbReference type="Pfam" id="PF00271">
    <property type="entry name" value="Helicase_C"/>
    <property type="match status" value="1"/>
</dbReference>
<dbReference type="InParanoid" id="K1RFJ4"/>
<keyword evidence="3" id="KW-0067">ATP-binding</keyword>
<dbReference type="SMART" id="SM00487">
    <property type="entry name" value="DEXDc"/>
    <property type="match status" value="1"/>
</dbReference>
<evidence type="ECO:0000256" key="2">
    <source>
        <dbReference type="ARBA" id="ARBA00022741"/>
    </source>
</evidence>
<gene>
    <name evidence="9" type="ORF">CGI_10026105</name>
</gene>